<dbReference type="PANTHER" id="PTHR46112:SF3">
    <property type="entry name" value="AMINOPEPTIDASE YPDF"/>
    <property type="match status" value="1"/>
</dbReference>
<protein>
    <submittedName>
        <fullName evidence="2">Putative peptidase</fullName>
    </submittedName>
</protein>
<dbReference type="PROSITE" id="PS00491">
    <property type="entry name" value="PROLINE_PEPTIDASE"/>
    <property type="match status" value="1"/>
</dbReference>
<name>A0A0E2UTI9_9STRE</name>
<dbReference type="Pfam" id="PF00557">
    <property type="entry name" value="Peptidase_M24"/>
    <property type="match status" value="1"/>
</dbReference>
<dbReference type="InterPro" id="IPR050659">
    <property type="entry name" value="Peptidase_M24B"/>
</dbReference>
<keyword evidence="1" id="KW-0479">Metal-binding</keyword>
<dbReference type="OrthoDB" id="9806388at2"/>
<dbReference type="STRING" id="936154.STP_0153"/>
<dbReference type="AlphaFoldDB" id="A0A0E2UTI9"/>
<dbReference type="InterPro" id="IPR000587">
    <property type="entry name" value="Creatinase_N"/>
</dbReference>
<evidence type="ECO:0000313" key="2">
    <source>
        <dbReference type="EMBL" id="PCH13223.1"/>
    </source>
</evidence>
<dbReference type="Gene3D" id="3.90.230.10">
    <property type="entry name" value="Creatinase/methionine aminopeptidase superfamily"/>
    <property type="match status" value="1"/>
</dbReference>
<gene>
    <name evidence="2" type="ORF">A9Y57_00623</name>
</gene>
<dbReference type="EMBL" id="NSGR01000005">
    <property type="protein sequence ID" value="PCH13223.1"/>
    <property type="molecule type" value="Genomic_DNA"/>
</dbReference>
<dbReference type="InterPro" id="IPR029149">
    <property type="entry name" value="Creatin/AminoP/Spt16_N"/>
</dbReference>
<dbReference type="RefSeq" id="WP_003107613.1">
    <property type="nucleotide sequence ID" value="NZ_BAWT01000022.1"/>
</dbReference>
<sequence>MEDFLSGRLATLKKRLVSSQLEAILITNLKNIYYLTGFSGTAATVLVTPKRSIFITDARYTLMAKNKVKHFDIIESRTPLKEILTILRADKCQHLAFENEISFAFYQSLQAQFSGIELQAQSGYIEEQRIIKDASEIATIAKACSISDKAFIDVLDYIKPGQTTELDVANFLDFQMRHYGASGTSFETIAASGHRSAMPHGRASNKVIDNGDSLTMDFGCYYDHYVSDMTRTIHIGQTTDQEKEIYQITLEANKALIEKARAGMTYTNFDRIPREVISNAGYGPNFTHGIGHGIGLDIHENPYFTKSDKILQAGMVVTDEPGIYLDNLYGVRIEDDLVLTEDGCQVLTLAPKELIVIN</sequence>
<comment type="similarity">
    <text evidence="1">Belongs to the peptidase M24B family.</text>
</comment>
<dbReference type="eggNOG" id="COG0006">
    <property type="taxonomic scope" value="Bacteria"/>
</dbReference>
<comment type="caution">
    <text evidence="2">The sequence shown here is derived from an EMBL/GenBank/DDBJ whole genome shotgun (WGS) entry which is preliminary data.</text>
</comment>
<dbReference type="Pfam" id="PF01321">
    <property type="entry name" value="Creatinase_N"/>
    <property type="match status" value="1"/>
</dbReference>
<dbReference type="CDD" id="cd01092">
    <property type="entry name" value="APP-like"/>
    <property type="match status" value="1"/>
</dbReference>
<accession>A0A0E2UTI9</accession>
<proteinExistence type="inferred from homology"/>
<dbReference type="GO" id="GO:0046872">
    <property type="term" value="F:metal ion binding"/>
    <property type="evidence" value="ECO:0007669"/>
    <property type="project" value="UniProtKB-KW"/>
</dbReference>
<dbReference type="InterPro" id="IPR036005">
    <property type="entry name" value="Creatinase/aminopeptidase-like"/>
</dbReference>
<evidence type="ECO:0000313" key="3">
    <source>
        <dbReference type="Proteomes" id="UP000217465"/>
    </source>
</evidence>
<dbReference type="InterPro" id="IPR001131">
    <property type="entry name" value="Peptidase_M24B_aminopep-P_CS"/>
</dbReference>
<dbReference type="SUPFAM" id="SSF53092">
    <property type="entry name" value="Creatinase/prolidase N-terminal domain"/>
    <property type="match status" value="1"/>
</dbReference>
<reference evidence="2 3" key="1">
    <citation type="submission" date="2016-06" db="EMBL/GenBank/DDBJ databases">
        <authorList>
            <person name="Haines A.N."/>
            <person name="Council K.R."/>
        </authorList>
    </citation>
    <scope>NUCLEOTIDE SEQUENCE [LARGE SCALE GENOMIC DNA]</scope>
    <source>
        <strain evidence="2 3">SP158-29</strain>
    </source>
</reference>
<organism evidence="2 3">
    <name type="scientific">Streptococcus parauberis</name>
    <dbReference type="NCBI Taxonomy" id="1348"/>
    <lineage>
        <taxon>Bacteria</taxon>
        <taxon>Bacillati</taxon>
        <taxon>Bacillota</taxon>
        <taxon>Bacilli</taxon>
        <taxon>Lactobacillales</taxon>
        <taxon>Streptococcaceae</taxon>
        <taxon>Streptococcus</taxon>
    </lineage>
</organism>
<dbReference type="PANTHER" id="PTHR46112">
    <property type="entry name" value="AMINOPEPTIDASE"/>
    <property type="match status" value="1"/>
</dbReference>
<evidence type="ECO:0000256" key="1">
    <source>
        <dbReference type="RuleBase" id="RU000590"/>
    </source>
</evidence>
<dbReference type="SUPFAM" id="SSF55920">
    <property type="entry name" value="Creatinase/aminopeptidase"/>
    <property type="match status" value="1"/>
</dbReference>
<dbReference type="Gene3D" id="3.40.350.10">
    <property type="entry name" value="Creatinase/prolidase N-terminal domain"/>
    <property type="match status" value="1"/>
</dbReference>
<dbReference type="Proteomes" id="UP000217465">
    <property type="component" value="Unassembled WGS sequence"/>
</dbReference>
<dbReference type="InterPro" id="IPR000994">
    <property type="entry name" value="Pept_M24"/>
</dbReference>